<accession>A0A6P8YRB2</accession>
<keyword evidence="15" id="KW-1185">Reference proteome</keyword>
<reference evidence="16" key="1">
    <citation type="submission" date="2025-08" db="UniProtKB">
        <authorList>
            <consortium name="RefSeq"/>
        </authorList>
    </citation>
    <scope>IDENTIFICATION</scope>
    <source>
        <tissue evidence="16">Total insect</tissue>
    </source>
</reference>
<dbReference type="GO" id="GO:0016020">
    <property type="term" value="C:membrane"/>
    <property type="evidence" value="ECO:0007669"/>
    <property type="project" value="UniProtKB-SubCell"/>
</dbReference>
<dbReference type="OrthoDB" id="6021021at2759"/>
<keyword evidence="10 12" id="KW-0739">Sodium transport</keyword>
<feature type="region of interest" description="Disordered" evidence="13">
    <location>
        <begin position="95"/>
        <end position="138"/>
    </location>
</feature>
<organism evidence="16">
    <name type="scientific">Thrips palmi</name>
    <name type="common">Melon thrips</name>
    <dbReference type="NCBI Taxonomy" id="161013"/>
    <lineage>
        <taxon>Eukaryota</taxon>
        <taxon>Metazoa</taxon>
        <taxon>Ecdysozoa</taxon>
        <taxon>Arthropoda</taxon>
        <taxon>Hexapoda</taxon>
        <taxon>Insecta</taxon>
        <taxon>Pterygota</taxon>
        <taxon>Neoptera</taxon>
        <taxon>Paraneoptera</taxon>
        <taxon>Thysanoptera</taxon>
        <taxon>Terebrantia</taxon>
        <taxon>Thripoidea</taxon>
        <taxon>Thripidae</taxon>
        <taxon>Thrips</taxon>
    </lineage>
</organism>
<comment type="similarity">
    <text evidence="2 12">Belongs to the amiloride-sensitive sodium channel (TC 1.A.6) family.</text>
</comment>
<evidence type="ECO:0000256" key="10">
    <source>
        <dbReference type="ARBA" id="ARBA00023201"/>
    </source>
</evidence>
<dbReference type="GeneID" id="117644301"/>
<evidence type="ECO:0000256" key="11">
    <source>
        <dbReference type="ARBA" id="ARBA00023303"/>
    </source>
</evidence>
<comment type="subcellular location">
    <subcellularLocation>
        <location evidence="1">Membrane</location>
        <topology evidence="1">Multi-pass membrane protein</topology>
    </subcellularLocation>
</comment>
<keyword evidence="4 12" id="KW-0894">Sodium channel</keyword>
<dbReference type="Proteomes" id="UP000515158">
    <property type="component" value="Unplaced"/>
</dbReference>
<evidence type="ECO:0000256" key="6">
    <source>
        <dbReference type="ARBA" id="ARBA00022989"/>
    </source>
</evidence>
<evidence type="ECO:0000313" key="16">
    <source>
        <dbReference type="RefSeq" id="XP_034239531.1"/>
    </source>
</evidence>
<keyword evidence="3 12" id="KW-0813">Transport</keyword>
<gene>
    <name evidence="16" type="primary">LOC117644301</name>
</gene>
<keyword evidence="7" id="KW-0915">Sodium</keyword>
<dbReference type="Gene3D" id="1.10.287.770">
    <property type="entry name" value="YojJ-like"/>
    <property type="match status" value="1"/>
</dbReference>
<proteinExistence type="inferred from homology"/>
<evidence type="ECO:0000256" key="9">
    <source>
        <dbReference type="ARBA" id="ARBA00023136"/>
    </source>
</evidence>
<dbReference type="GO" id="GO:0005272">
    <property type="term" value="F:sodium channel activity"/>
    <property type="evidence" value="ECO:0007669"/>
    <property type="project" value="UniProtKB-KW"/>
</dbReference>
<evidence type="ECO:0000256" key="8">
    <source>
        <dbReference type="ARBA" id="ARBA00023065"/>
    </source>
</evidence>
<evidence type="ECO:0000256" key="7">
    <source>
        <dbReference type="ARBA" id="ARBA00023053"/>
    </source>
</evidence>
<evidence type="ECO:0000256" key="2">
    <source>
        <dbReference type="ARBA" id="ARBA00007193"/>
    </source>
</evidence>
<evidence type="ECO:0000256" key="4">
    <source>
        <dbReference type="ARBA" id="ARBA00022461"/>
    </source>
</evidence>
<keyword evidence="5 12" id="KW-0812">Transmembrane</keyword>
<evidence type="ECO:0000256" key="5">
    <source>
        <dbReference type="ARBA" id="ARBA00022692"/>
    </source>
</evidence>
<dbReference type="InterPro" id="IPR001873">
    <property type="entry name" value="ENaC"/>
</dbReference>
<evidence type="ECO:0000256" key="13">
    <source>
        <dbReference type="SAM" id="MobiDB-lite"/>
    </source>
</evidence>
<feature type="transmembrane region" description="Helical" evidence="14">
    <location>
        <begin position="56"/>
        <end position="78"/>
    </location>
</feature>
<keyword evidence="6 14" id="KW-1133">Transmembrane helix</keyword>
<evidence type="ECO:0000256" key="3">
    <source>
        <dbReference type="ARBA" id="ARBA00022448"/>
    </source>
</evidence>
<dbReference type="AlphaFoldDB" id="A0A6P8YRB2"/>
<keyword evidence="11 12" id="KW-0407">Ion channel</keyword>
<evidence type="ECO:0000256" key="14">
    <source>
        <dbReference type="SAM" id="Phobius"/>
    </source>
</evidence>
<dbReference type="RefSeq" id="XP_034239531.1">
    <property type="nucleotide sequence ID" value="XM_034383640.1"/>
</dbReference>
<protein>
    <submittedName>
        <fullName evidence="16">Sodium channel protein Nach-like</fullName>
    </submittedName>
</protein>
<keyword evidence="9 14" id="KW-0472">Membrane</keyword>
<name>A0A6P8YRB2_THRPL</name>
<dbReference type="InParanoid" id="A0A6P8YRB2"/>
<evidence type="ECO:0000256" key="1">
    <source>
        <dbReference type="ARBA" id="ARBA00004141"/>
    </source>
</evidence>
<dbReference type="Pfam" id="PF00858">
    <property type="entry name" value="ASC"/>
    <property type="match status" value="1"/>
</dbReference>
<evidence type="ECO:0000313" key="15">
    <source>
        <dbReference type="Proteomes" id="UP000515158"/>
    </source>
</evidence>
<sequence length="138" mass="15244">MSGDCTAFSQVKLGLPVSKNLNATDRCLLHVYFDTHTSVLLVNDLVSNTVQLMSSFGGIFSLFLGCSFMSAVEVLYFFTVRLWLLVRGVGSAEMPSMTPARRVDESPPHLSPTTARNFGLRPRDDDWSGANPIRPRAF</sequence>
<keyword evidence="8 12" id="KW-0406">Ion transport</keyword>
<dbReference type="KEGG" id="tpal:117644301"/>
<evidence type="ECO:0000256" key="12">
    <source>
        <dbReference type="RuleBase" id="RU000679"/>
    </source>
</evidence>